<protein>
    <submittedName>
        <fullName evidence="2">Unannotated protein</fullName>
    </submittedName>
</protein>
<dbReference type="EMBL" id="CAEUNJ010000074">
    <property type="protein sequence ID" value="CAB4372463.1"/>
    <property type="molecule type" value="Genomic_DNA"/>
</dbReference>
<dbReference type="InterPro" id="IPR003615">
    <property type="entry name" value="HNH_nuc"/>
</dbReference>
<dbReference type="Pfam" id="PF02720">
    <property type="entry name" value="DUF222"/>
    <property type="match status" value="1"/>
</dbReference>
<gene>
    <name evidence="3" type="ORF">UFOPK3010_00936</name>
    <name evidence="2" type="ORF">UFOPK4201_01507</name>
</gene>
<evidence type="ECO:0000313" key="2">
    <source>
        <dbReference type="EMBL" id="CAB4372463.1"/>
    </source>
</evidence>
<reference evidence="2" key="1">
    <citation type="submission" date="2020-05" db="EMBL/GenBank/DDBJ databases">
        <authorList>
            <person name="Chiriac C."/>
            <person name="Salcher M."/>
            <person name="Ghai R."/>
            <person name="Kavagutti S V."/>
        </authorList>
    </citation>
    <scope>NUCLEOTIDE SEQUENCE</scope>
</reference>
<dbReference type="CDD" id="cd00085">
    <property type="entry name" value="HNHc"/>
    <property type="match status" value="1"/>
</dbReference>
<feature type="domain" description="HNH nuclease" evidence="1">
    <location>
        <begin position="426"/>
        <end position="478"/>
    </location>
</feature>
<evidence type="ECO:0000259" key="1">
    <source>
        <dbReference type="SMART" id="SM00507"/>
    </source>
</evidence>
<proteinExistence type="predicted"/>
<evidence type="ECO:0000313" key="3">
    <source>
        <dbReference type="EMBL" id="CAB4807363.1"/>
    </source>
</evidence>
<dbReference type="InterPro" id="IPR003870">
    <property type="entry name" value="DUF222"/>
</dbReference>
<dbReference type="EMBL" id="CAFAAM010000117">
    <property type="protein sequence ID" value="CAB4807363.1"/>
    <property type="molecule type" value="Genomic_DNA"/>
</dbReference>
<name>A0A6J6ARG4_9ZZZZ</name>
<organism evidence="2">
    <name type="scientific">freshwater metagenome</name>
    <dbReference type="NCBI Taxonomy" id="449393"/>
    <lineage>
        <taxon>unclassified sequences</taxon>
        <taxon>metagenomes</taxon>
        <taxon>ecological metagenomes</taxon>
    </lineage>
</organism>
<sequence>MWAGAYARRYRRVRAGDGLGGEFGNDPNDLFTLILRIRMIEHMFVTSNETSSGCGGVSTACASGSPAFASGLAGPGFGSFDGAFAQMSDAVSTMSERGVPADAAVLVQLHAQLDALSALICEAEIRFDRHELWRDSGASSLRAWFTDAYGLSRKEASRVARRAERLESWPEVVEAWGAGRLSGAQVDVVVAAVPTRFVSEFAMQAAEVVRVLQPLDSAQTEVAMRQWVRCAEASDGPGQFIDRPSGVHLDRLLDGRVALQGQLSQTEAEIVQSALRVFDVPDAVDERGERSGESRSLGKRNADALVEICRFALSHREGAGESGRFVPHVSLVVDIQELRAAALRGAGVCSHDDLEQQAKAFGWSAAERGWFADALVRQGDAMSHEGDVLEAVAAGMLTCDSVVQRVLMADSKVLNLGREVRTATPAQRRAIVARDRHCRAPGCRTKPKHCDVHHVDHWINGGRTDVDRMVLLCGTHHREFHKPGYRMELSDQAEFTVHSPKGWSRSSAPERVEAQVFPRAKLLVSRCLGDWVTGVTGCIGEGIPCESSLNQPSPNRHQEHGATRLRPSPLIASIATCSLAGGMYRCPR</sequence>
<dbReference type="SMART" id="SM00507">
    <property type="entry name" value="HNHc"/>
    <property type="match status" value="1"/>
</dbReference>
<accession>A0A6J6ARG4</accession>
<dbReference type="AlphaFoldDB" id="A0A6J6ARG4"/>